<dbReference type="InterPro" id="IPR001261">
    <property type="entry name" value="ArgE/DapE_CS"/>
</dbReference>
<dbReference type="PANTHER" id="PTHR42994:SF2">
    <property type="entry name" value="PEPTIDASE"/>
    <property type="match status" value="1"/>
</dbReference>
<dbReference type="RefSeq" id="WP_207673399.1">
    <property type="nucleotide sequence ID" value="NZ_JAFREM010000015.1"/>
</dbReference>
<dbReference type="InterPro" id="IPR011650">
    <property type="entry name" value="Peptidase_M20_dimer"/>
</dbReference>
<evidence type="ECO:0000259" key="8">
    <source>
        <dbReference type="Pfam" id="PF07687"/>
    </source>
</evidence>
<dbReference type="EMBL" id="JAFREM010000015">
    <property type="protein sequence ID" value="MBO1306472.1"/>
    <property type="molecule type" value="Genomic_DNA"/>
</dbReference>
<dbReference type="InterPro" id="IPR010162">
    <property type="entry name" value="PepT-like"/>
</dbReference>
<evidence type="ECO:0000256" key="1">
    <source>
        <dbReference type="ARBA" id="ARBA00001947"/>
    </source>
</evidence>
<keyword evidence="6" id="KW-0482">Metalloprotease</keyword>
<dbReference type="PROSITE" id="PS00758">
    <property type="entry name" value="ARGE_DAPE_CPG2_1"/>
    <property type="match status" value="1"/>
</dbReference>
<keyword evidence="3" id="KW-0479">Metal-binding</keyword>
<accession>A0ABS3LA14</accession>
<dbReference type="InterPro" id="IPR008007">
    <property type="entry name" value="Peptidase_M42"/>
</dbReference>
<keyword evidence="5" id="KW-0862">Zinc</keyword>
<evidence type="ECO:0000256" key="4">
    <source>
        <dbReference type="ARBA" id="ARBA00022801"/>
    </source>
</evidence>
<dbReference type="NCBIfam" id="TIGR01883">
    <property type="entry name" value="PepT-like"/>
    <property type="match status" value="1"/>
</dbReference>
<keyword evidence="4" id="KW-0378">Hydrolase</keyword>
<dbReference type="SUPFAM" id="SSF55031">
    <property type="entry name" value="Bacterial exopeptidase dimerisation domain"/>
    <property type="match status" value="1"/>
</dbReference>
<dbReference type="InterPro" id="IPR002933">
    <property type="entry name" value="Peptidase_M20"/>
</dbReference>
<comment type="similarity">
    <text evidence="7">Belongs to the peptidase M42 family.</text>
</comment>
<dbReference type="Proteomes" id="UP000664601">
    <property type="component" value="Unassembled WGS sequence"/>
</dbReference>
<keyword evidence="2" id="KW-0645">Protease</keyword>
<proteinExistence type="inferred from homology"/>
<sequence length="367" mass="39671">MKDVTELFLDLVKISSPSKQERAVADYIKDYLSSYSELVIVEDETGEKIGGTSGNIIVQLQGKGPKLLFDAHMDTVSPCQQVNPQIENGIIRSDGTTVLGADDKSGVALMLSLIDHLLLADSYPTITFLFTVCEEQSLQGAKQLDPSYLQEIDFAYVLDGEGPLGTAVVKTPHGCKGTLRIIGKEAHAGVCPEKGINALAVAAEAITRLPLGRVDEETTCNIGVVKGGSATNVVMGEIEMQFEARSFDRLKLEQLIDQVKTEFQTVCKKHEAIFEETLSYGTPGYTIDDQDEIILPFKRACEKNGISYQGAACGGGSNANVYQMRGINAVNLSTNMKNIHSVDESIAAADLDKLLEVLLSLVEEFTG</sequence>
<reference evidence="9 10" key="1">
    <citation type="submission" date="2021-03" db="EMBL/GenBank/DDBJ databases">
        <title>Enterococcal diversity collection.</title>
        <authorList>
            <person name="Gilmore M.S."/>
            <person name="Schwartzman J."/>
            <person name="Van Tyne D."/>
            <person name="Martin M."/>
            <person name="Earl A.M."/>
            <person name="Manson A.L."/>
            <person name="Straub T."/>
            <person name="Salamzade R."/>
            <person name="Saavedra J."/>
            <person name="Lebreton F."/>
            <person name="Prichula J."/>
            <person name="Schaufler K."/>
            <person name="Gaca A."/>
            <person name="Sgardioli B."/>
            <person name="Wagenaar J."/>
            <person name="Strong T."/>
        </authorList>
    </citation>
    <scope>NUCLEOTIDE SEQUENCE [LARGE SCALE GENOMIC DNA]</scope>
    <source>
        <strain evidence="9 10">669A</strain>
    </source>
</reference>
<dbReference type="Pfam" id="PF07687">
    <property type="entry name" value="M20_dimer"/>
    <property type="match status" value="1"/>
</dbReference>
<name>A0ABS3LA14_9ENTE</name>
<evidence type="ECO:0000313" key="9">
    <source>
        <dbReference type="EMBL" id="MBO1306472.1"/>
    </source>
</evidence>
<dbReference type="InterPro" id="IPR036264">
    <property type="entry name" value="Bact_exopeptidase_dim_dom"/>
</dbReference>
<evidence type="ECO:0000256" key="7">
    <source>
        <dbReference type="PIRNR" id="PIRNR001123"/>
    </source>
</evidence>
<protein>
    <submittedName>
        <fullName evidence="9">M20/M25/M40 family metallo-hydrolase</fullName>
    </submittedName>
</protein>
<evidence type="ECO:0000256" key="3">
    <source>
        <dbReference type="ARBA" id="ARBA00022723"/>
    </source>
</evidence>
<keyword evidence="10" id="KW-1185">Reference proteome</keyword>
<evidence type="ECO:0000256" key="2">
    <source>
        <dbReference type="ARBA" id="ARBA00022670"/>
    </source>
</evidence>
<evidence type="ECO:0000256" key="6">
    <source>
        <dbReference type="ARBA" id="ARBA00023049"/>
    </source>
</evidence>
<dbReference type="PANTHER" id="PTHR42994">
    <property type="entry name" value="PEPTIDASE T"/>
    <property type="match status" value="1"/>
</dbReference>
<gene>
    <name evidence="9" type="ORF">JZO70_09885</name>
</gene>
<evidence type="ECO:0000256" key="5">
    <source>
        <dbReference type="ARBA" id="ARBA00022833"/>
    </source>
</evidence>
<evidence type="ECO:0000313" key="10">
    <source>
        <dbReference type="Proteomes" id="UP000664601"/>
    </source>
</evidence>
<comment type="cofactor">
    <cofactor evidence="1">
        <name>Zn(2+)</name>
        <dbReference type="ChEBI" id="CHEBI:29105"/>
    </cofactor>
</comment>
<organism evidence="9 10">
    <name type="scientific">Candidatus Enterococcus moelleringii</name>
    <dbReference type="NCBI Taxonomy" id="2815325"/>
    <lineage>
        <taxon>Bacteria</taxon>
        <taxon>Bacillati</taxon>
        <taxon>Bacillota</taxon>
        <taxon>Bacilli</taxon>
        <taxon>Lactobacillales</taxon>
        <taxon>Enterococcaceae</taxon>
        <taxon>Enterococcus</taxon>
    </lineage>
</organism>
<dbReference type="Gene3D" id="3.30.70.360">
    <property type="match status" value="1"/>
</dbReference>
<dbReference type="Gene3D" id="3.40.630.10">
    <property type="entry name" value="Zn peptidases"/>
    <property type="match status" value="1"/>
</dbReference>
<comment type="caution">
    <text evidence="9">The sequence shown here is derived from an EMBL/GenBank/DDBJ whole genome shotgun (WGS) entry which is preliminary data.</text>
</comment>
<dbReference type="Pfam" id="PF01546">
    <property type="entry name" value="Peptidase_M20"/>
    <property type="match status" value="1"/>
</dbReference>
<feature type="domain" description="Peptidase M20 dimerisation" evidence="8">
    <location>
        <begin position="176"/>
        <end position="270"/>
    </location>
</feature>
<dbReference type="PIRSF" id="PIRSF001123">
    <property type="entry name" value="PepA_GA"/>
    <property type="match status" value="1"/>
</dbReference>
<dbReference type="SUPFAM" id="SSF53187">
    <property type="entry name" value="Zn-dependent exopeptidases"/>
    <property type="match status" value="1"/>
</dbReference>